<dbReference type="Proteomes" id="UP001465755">
    <property type="component" value="Unassembled WGS sequence"/>
</dbReference>
<keyword evidence="4" id="KW-1185">Reference proteome</keyword>
<comment type="caution">
    <text evidence="3">The sequence shown here is derived from an EMBL/GenBank/DDBJ whole genome shotgun (WGS) entry which is preliminary data.</text>
</comment>
<reference evidence="3 4" key="1">
    <citation type="journal article" date="2024" name="Nat. Commun.">
        <title>Phylogenomics reveals the evolutionary origins of lichenization in chlorophyte algae.</title>
        <authorList>
            <person name="Puginier C."/>
            <person name="Libourel C."/>
            <person name="Otte J."/>
            <person name="Skaloud P."/>
            <person name="Haon M."/>
            <person name="Grisel S."/>
            <person name="Petersen M."/>
            <person name="Berrin J.G."/>
            <person name="Delaux P.M."/>
            <person name="Dal Grande F."/>
            <person name="Keller J."/>
        </authorList>
    </citation>
    <scope>NUCLEOTIDE SEQUENCE [LARGE SCALE GENOMIC DNA]</scope>
    <source>
        <strain evidence="3 4">SAG 2036</strain>
    </source>
</reference>
<evidence type="ECO:0000313" key="3">
    <source>
        <dbReference type="EMBL" id="KAK9791859.1"/>
    </source>
</evidence>
<evidence type="ECO:0000313" key="4">
    <source>
        <dbReference type="Proteomes" id="UP001465755"/>
    </source>
</evidence>
<dbReference type="EMBL" id="JALJOQ010000170">
    <property type="protein sequence ID" value="KAK9791859.1"/>
    <property type="molecule type" value="Genomic_DNA"/>
</dbReference>
<feature type="signal peptide" evidence="2">
    <location>
        <begin position="1"/>
        <end position="22"/>
    </location>
</feature>
<sequence>MPTKQTASLVIVALCSGLLCHARSGPAAAPGPSPTERYEVLTQHHNHSHLNQQLRQKAMAQRRLHRKSQG</sequence>
<keyword evidence="2" id="KW-0732">Signal</keyword>
<dbReference type="AlphaFoldDB" id="A0AAW1NMR4"/>
<protein>
    <submittedName>
        <fullName evidence="3">Uncharacterized protein</fullName>
    </submittedName>
</protein>
<evidence type="ECO:0000256" key="2">
    <source>
        <dbReference type="SAM" id="SignalP"/>
    </source>
</evidence>
<feature type="chain" id="PRO_5043979689" evidence="2">
    <location>
        <begin position="23"/>
        <end position="70"/>
    </location>
</feature>
<feature type="region of interest" description="Disordered" evidence="1">
    <location>
        <begin position="46"/>
        <end position="70"/>
    </location>
</feature>
<organism evidence="3 4">
    <name type="scientific">Symbiochloris irregularis</name>
    <dbReference type="NCBI Taxonomy" id="706552"/>
    <lineage>
        <taxon>Eukaryota</taxon>
        <taxon>Viridiplantae</taxon>
        <taxon>Chlorophyta</taxon>
        <taxon>core chlorophytes</taxon>
        <taxon>Trebouxiophyceae</taxon>
        <taxon>Trebouxiales</taxon>
        <taxon>Trebouxiaceae</taxon>
        <taxon>Symbiochloris</taxon>
    </lineage>
</organism>
<accession>A0AAW1NMR4</accession>
<evidence type="ECO:0000256" key="1">
    <source>
        <dbReference type="SAM" id="MobiDB-lite"/>
    </source>
</evidence>
<name>A0AAW1NMR4_9CHLO</name>
<gene>
    <name evidence="3" type="ORF">WJX73_005650</name>
</gene>
<proteinExistence type="predicted"/>
<feature type="compositionally biased region" description="Basic residues" evidence="1">
    <location>
        <begin position="60"/>
        <end position="70"/>
    </location>
</feature>